<feature type="compositionally biased region" description="Basic and acidic residues" evidence="1">
    <location>
        <begin position="298"/>
        <end position="308"/>
    </location>
</feature>
<feature type="compositionally biased region" description="Basic and acidic residues" evidence="1">
    <location>
        <begin position="254"/>
        <end position="270"/>
    </location>
</feature>
<dbReference type="OrthoDB" id="2529379at2759"/>
<keyword evidence="3" id="KW-1185">Reference proteome</keyword>
<organism evidence="2 3">
    <name type="scientific">Mycosarcoma maydis</name>
    <name type="common">Corn smut fungus</name>
    <name type="synonym">Ustilago maydis</name>
    <dbReference type="NCBI Taxonomy" id="5270"/>
    <lineage>
        <taxon>Eukaryota</taxon>
        <taxon>Fungi</taxon>
        <taxon>Dikarya</taxon>
        <taxon>Basidiomycota</taxon>
        <taxon>Ustilaginomycotina</taxon>
        <taxon>Ustilaginomycetes</taxon>
        <taxon>Ustilaginales</taxon>
        <taxon>Ustilaginaceae</taxon>
        <taxon>Mycosarcoma</taxon>
    </lineage>
</organism>
<feature type="compositionally biased region" description="Low complexity" evidence="1">
    <location>
        <begin position="944"/>
        <end position="955"/>
    </location>
</feature>
<feature type="compositionally biased region" description="Polar residues" evidence="1">
    <location>
        <begin position="183"/>
        <end position="218"/>
    </location>
</feature>
<name>A0A0D1E9F1_MYCMD</name>
<sequence length="1053" mass="114476">MYPTAQPHQRDARQERWPSETSFASAGPSHAGTTYIPLPPEAPALPPSRPPIHTYPAVSPRYPALPPPPAAHVPPQSPQTHAYGFQVPPSPLQLQSFPQTHGYPMTSSLAERLVNPYEQREQSMAHSAAHAVQNPHRRDAMRQSLGPGDPILSSHHASIAHSSDGAPRPPLSPRPPSLYSPSQLATTSAVPQTGTQRTPSSLSVGQGPRSSTVTSSNMPGPAHGVPGHEADDCPGCLAEMGDAIKASLQSAQNEDEKRQRELQDQQELERIYALSGEENERSRRLAEEEEQLLQKAIQDSRREAEEQSQRIIQHEAQMLEESRKYALRQHEQNERLEADMLEAAKLASSTQERHRRQELDAMQEAEQRAIEISLREQEEEWARRESAERSILEFIEHKGSIVVRPTTPIASPANNGSISRSASPDSLTSKRSAAFNQDDANDLGAEYWRFAGHDDAYHLALQMQRATLADHNEHSPLHPSAPRTRRPLPRTPDEPEPITENQDHSITSVRKKDLLTASSQPATLFYSEDAPPAYAEASKPGPASLSLHDAAASRPQEKALPARYDTATFETLNRPVLQHRSSSSSSAHSQSRSSPLISSPMNSFTGASLQAKRSSSSTTSSELLSAPYPSAPSPSIPERGSSHSTPEPKRFSTSTTSLASEQRGPRALAGIDFGYGSLPFAPKLDRNWPETSQSVSSSNASASASSSSLTTKALFPSTIELSSVVKVLGADSGLSGCSFFVLRAHSWKSLLRAIAWYGNSRVEASPAQVAAASDRRSRCLLRAEVEFVTPTRVDLGYGVGEYARVAQSTGSMPKNPSPAHVALCLSLLPLSASKSGEASAWLKSEEYQITKRESRRLDAWYAGKGSTRRLVQLARQPPALPVTMVQIAQLLHASHSFSAACPSSGSTARHSPRDLHHAIERHDEGFVRKQQAMLLAGSALASHSGSGSLSASANARVSMQDPRRRSTSNDPTQGAGVNELDDDDDGDDDEIDFNDFSLLADGSFDAQDKVLMGKRQRLKAKVKRRLAKRASDGRVVDEDLAAWITPFDLSQHG</sequence>
<feature type="region of interest" description="Disordered" evidence="1">
    <location>
        <begin position="1"/>
        <end position="104"/>
    </location>
</feature>
<dbReference type="VEuPathDB" id="FungiDB:UMAG_00927"/>
<feature type="compositionally biased region" description="Low complexity" evidence="1">
    <location>
        <begin position="153"/>
        <end position="163"/>
    </location>
</feature>
<dbReference type="RefSeq" id="XP_011386933.1">
    <property type="nucleotide sequence ID" value="XM_011388631.1"/>
</dbReference>
<feature type="region of interest" description="Disordered" evidence="1">
    <location>
        <begin position="574"/>
        <end position="663"/>
    </location>
</feature>
<dbReference type="EMBL" id="CM003141">
    <property type="protein sequence ID" value="KIS71010.1"/>
    <property type="molecule type" value="Genomic_DNA"/>
</dbReference>
<evidence type="ECO:0000313" key="2">
    <source>
        <dbReference type="EMBL" id="KIS71010.1"/>
    </source>
</evidence>
<feature type="compositionally biased region" description="Polar residues" evidence="1">
    <location>
        <begin position="408"/>
        <end position="431"/>
    </location>
</feature>
<dbReference type="AlphaFoldDB" id="A0A0D1E9F1"/>
<dbReference type="OMA" id="WRFAGHD"/>
<feature type="compositionally biased region" description="Basic and acidic residues" evidence="1">
    <location>
        <begin position="8"/>
        <end position="18"/>
    </location>
</feature>
<protein>
    <submittedName>
        <fullName evidence="2">Uncharacterized protein</fullName>
    </submittedName>
</protein>
<evidence type="ECO:0000256" key="1">
    <source>
        <dbReference type="SAM" id="MobiDB-lite"/>
    </source>
</evidence>
<feature type="compositionally biased region" description="Polar residues" evidence="1">
    <location>
        <begin position="604"/>
        <end position="613"/>
    </location>
</feature>
<proteinExistence type="predicted"/>
<evidence type="ECO:0000313" key="3">
    <source>
        <dbReference type="Proteomes" id="UP000000561"/>
    </source>
</evidence>
<dbReference type="KEGG" id="uma:UMAG_00927"/>
<feature type="region of interest" description="Disordered" evidence="1">
    <location>
        <begin position="406"/>
        <end position="431"/>
    </location>
</feature>
<feature type="region of interest" description="Disordered" evidence="1">
    <location>
        <begin position="533"/>
        <end position="557"/>
    </location>
</feature>
<feature type="compositionally biased region" description="Pro residues" evidence="1">
    <location>
        <begin position="167"/>
        <end position="178"/>
    </location>
</feature>
<feature type="region of interest" description="Disordered" evidence="1">
    <location>
        <begin position="472"/>
        <end position="511"/>
    </location>
</feature>
<reference evidence="2 3" key="1">
    <citation type="journal article" date="2006" name="Nature">
        <title>Insights from the genome of the biotrophic fungal plant pathogen Ustilago maydis.</title>
        <authorList>
            <person name="Kamper J."/>
            <person name="Kahmann R."/>
            <person name="Bolker M."/>
            <person name="Ma L.J."/>
            <person name="Brefort T."/>
            <person name="Saville B.J."/>
            <person name="Banuett F."/>
            <person name="Kronstad J.W."/>
            <person name="Gold S.E."/>
            <person name="Muller O."/>
            <person name="Perlin M.H."/>
            <person name="Wosten H.A."/>
            <person name="de Vries R."/>
            <person name="Ruiz-Herrera J."/>
            <person name="Reynaga-Pena C.G."/>
            <person name="Snetselaar K."/>
            <person name="McCann M."/>
            <person name="Perez-Martin J."/>
            <person name="Feldbrugge M."/>
            <person name="Basse C.W."/>
            <person name="Steinberg G."/>
            <person name="Ibeas J.I."/>
            <person name="Holloman W."/>
            <person name="Guzman P."/>
            <person name="Farman M."/>
            <person name="Stajich J.E."/>
            <person name="Sentandreu R."/>
            <person name="Gonzalez-Prieto J.M."/>
            <person name="Kennell J.C."/>
            <person name="Molina L."/>
            <person name="Schirawski J."/>
            <person name="Mendoza-Mendoza A."/>
            <person name="Greilinger D."/>
            <person name="Munch K."/>
            <person name="Rossel N."/>
            <person name="Scherer M."/>
            <person name="Vranes M."/>
            <person name="Ladendorf O."/>
            <person name="Vincon V."/>
            <person name="Fuchs U."/>
            <person name="Sandrock B."/>
            <person name="Meng S."/>
            <person name="Ho E.C."/>
            <person name="Cahill M.J."/>
            <person name="Boyce K.J."/>
            <person name="Klose J."/>
            <person name="Klosterman S.J."/>
            <person name="Deelstra H.J."/>
            <person name="Ortiz-Castellanos L."/>
            <person name="Li W."/>
            <person name="Sanchez-Alonso P."/>
            <person name="Schreier P.H."/>
            <person name="Hauser-Hahn I."/>
            <person name="Vaupel M."/>
            <person name="Koopmann E."/>
            <person name="Friedrich G."/>
            <person name="Voss H."/>
            <person name="Schluter T."/>
            <person name="Margolis J."/>
            <person name="Platt D."/>
            <person name="Swimmer C."/>
            <person name="Gnirke A."/>
            <person name="Chen F."/>
            <person name="Vysotskaia V."/>
            <person name="Mannhaupt G."/>
            <person name="Guldener U."/>
            <person name="Munsterkotter M."/>
            <person name="Haase D."/>
            <person name="Oesterheld M."/>
            <person name="Mewes H.W."/>
            <person name="Mauceli E.W."/>
            <person name="DeCaprio D."/>
            <person name="Wade C.M."/>
            <person name="Butler J."/>
            <person name="Young S."/>
            <person name="Jaffe D.B."/>
            <person name="Calvo S."/>
            <person name="Nusbaum C."/>
            <person name="Galagan J."/>
            <person name="Birren B.W."/>
        </authorList>
    </citation>
    <scope>NUCLEOTIDE SEQUENCE [LARGE SCALE GENOMIC DNA]</scope>
    <source>
        <strain evidence="3">DSM 14603 / FGSC 9021 / UM521</strain>
    </source>
</reference>
<feature type="region of interest" description="Disordered" evidence="1">
    <location>
        <begin position="116"/>
        <end position="309"/>
    </location>
</feature>
<dbReference type="PROSITE" id="PS50330">
    <property type="entry name" value="UIM"/>
    <property type="match status" value="1"/>
</dbReference>
<feature type="compositionally biased region" description="Pro residues" evidence="1">
    <location>
        <begin position="63"/>
        <end position="77"/>
    </location>
</feature>
<dbReference type="InterPro" id="IPR003903">
    <property type="entry name" value="UIM_dom"/>
</dbReference>
<feature type="compositionally biased region" description="Low complexity" evidence="1">
    <location>
        <begin position="578"/>
        <end position="603"/>
    </location>
</feature>
<feature type="compositionally biased region" description="Low complexity" evidence="1">
    <location>
        <begin position="614"/>
        <end position="628"/>
    </location>
</feature>
<feature type="compositionally biased region" description="Pro residues" evidence="1">
    <location>
        <begin position="37"/>
        <end position="50"/>
    </location>
</feature>
<dbReference type="eggNOG" id="ENOG502RDBC">
    <property type="taxonomic scope" value="Eukaryota"/>
</dbReference>
<dbReference type="Proteomes" id="UP000000561">
    <property type="component" value="Chromosome 2"/>
</dbReference>
<accession>A0A0D1E9F1</accession>
<dbReference type="InParanoid" id="A0A0D1E9F1"/>
<dbReference type="GeneID" id="23562089"/>
<gene>
    <name evidence="2" type="ORF">UMAG_00927</name>
</gene>
<feature type="region of interest" description="Disordered" evidence="1">
    <location>
        <begin position="944"/>
        <end position="987"/>
    </location>
</feature>
<feature type="compositionally biased region" description="Polar residues" evidence="1">
    <location>
        <begin position="651"/>
        <end position="660"/>
    </location>
</feature>